<dbReference type="InterPro" id="IPR001482">
    <property type="entry name" value="T2SS/T4SS_dom"/>
</dbReference>
<dbReference type="Pfam" id="PF00437">
    <property type="entry name" value="T2SSE"/>
    <property type="match status" value="1"/>
</dbReference>
<dbReference type="EMBL" id="JBHMEP010000002">
    <property type="protein sequence ID" value="MFB9135333.1"/>
    <property type="molecule type" value="Genomic_DNA"/>
</dbReference>
<evidence type="ECO:0000259" key="2">
    <source>
        <dbReference type="Pfam" id="PF00437"/>
    </source>
</evidence>
<dbReference type="Proteomes" id="UP001589645">
    <property type="component" value="Unassembled WGS sequence"/>
</dbReference>
<dbReference type="PANTHER" id="PTHR30486">
    <property type="entry name" value="TWITCHING MOTILITY PROTEIN PILT"/>
    <property type="match status" value="1"/>
</dbReference>
<dbReference type="InterPro" id="IPR027417">
    <property type="entry name" value="P-loop_NTPase"/>
</dbReference>
<reference evidence="3 4" key="1">
    <citation type="submission" date="2024-09" db="EMBL/GenBank/DDBJ databases">
        <authorList>
            <person name="Sun Q."/>
            <person name="Mori K."/>
        </authorList>
    </citation>
    <scope>NUCLEOTIDE SEQUENCE [LARGE SCALE GENOMIC DNA]</scope>
    <source>
        <strain evidence="3 4">CECT 8064</strain>
    </source>
</reference>
<name>A0ABV5HM58_9VIBR</name>
<comment type="caution">
    <text evidence="3">The sequence shown here is derived from an EMBL/GenBank/DDBJ whole genome shotgun (WGS) entry which is preliminary data.</text>
</comment>
<organism evidence="3 4">
    <name type="scientific">Vibrio olivae</name>
    <dbReference type="NCBI Taxonomy" id="1243002"/>
    <lineage>
        <taxon>Bacteria</taxon>
        <taxon>Pseudomonadati</taxon>
        <taxon>Pseudomonadota</taxon>
        <taxon>Gammaproteobacteria</taxon>
        <taxon>Vibrionales</taxon>
        <taxon>Vibrionaceae</taxon>
        <taxon>Vibrio</taxon>
    </lineage>
</organism>
<accession>A0ABV5HM58</accession>
<dbReference type="CDD" id="cd01130">
    <property type="entry name" value="VirB11-like_ATPase"/>
    <property type="match status" value="1"/>
</dbReference>
<dbReference type="Gene3D" id="3.40.50.300">
    <property type="entry name" value="P-loop containing nucleotide triphosphate hydrolases"/>
    <property type="match status" value="1"/>
</dbReference>
<gene>
    <name evidence="3" type="ORF">ACFFUV_10200</name>
</gene>
<dbReference type="Gene3D" id="3.30.450.380">
    <property type="match status" value="1"/>
</dbReference>
<sequence>MMNAINLFGTKEPSPQQLDLELKADLHKYVLEQMEDDGLIYDMSTPERHNILLPLTSYIHQYFDTHHINISMPDHEVDHLAKQLLDEMVGYGPIEELLRDPSVDDILINGPKHVFVERNGVLEQAEHRFLNDEHVIRVIRRMLSPLGRRIDESNPMVDARLPDGSRINAIIPPLALDGACLSVRKFKQDGLTETTLLAKETLSQEMLSFLKTCVKARCNTLISGATGAGKTTLLNILSQYTNPSERIVTIEDAAELQLRSSHIVRLETRPPNSEGSGEVTARELVKNALRMRPDRIILGESRGGEVLDMLQAMNTGHLGSMSTLHANSPNDALIRLEMMVTLAGFRSSETFIRKVVASAIDIVIQVNRLPSGKRVISDIVEVESVEDNQIKTKTLFRYFPGTKRFEQVGQPSAQLTTKLEEGL</sequence>
<evidence type="ECO:0000313" key="3">
    <source>
        <dbReference type="EMBL" id="MFB9135333.1"/>
    </source>
</evidence>
<feature type="domain" description="Bacterial type II secretion system protein E" evidence="2">
    <location>
        <begin position="90"/>
        <end position="365"/>
    </location>
</feature>
<dbReference type="SUPFAM" id="SSF52540">
    <property type="entry name" value="P-loop containing nucleoside triphosphate hydrolases"/>
    <property type="match status" value="1"/>
</dbReference>
<keyword evidence="4" id="KW-1185">Reference proteome</keyword>
<dbReference type="InterPro" id="IPR050921">
    <property type="entry name" value="T4SS_GSP_E_ATPase"/>
</dbReference>
<evidence type="ECO:0000313" key="4">
    <source>
        <dbReference type="Proteomes" id="UP001589645"/>
    </source>
</evidence>
<evidence type="ECO:0000256" key="1">
    <source>
        <dbReference type="ARBA" id="ARBA00006611"/>
    </source>
</evidence>
<dbReference type="RefSeq" id="WP_390192087.1">
    <property type="nucleotide sequence ID" value="NZ_JBHMEP010000002.1"/>
</dbReference>
<comment type="similarity">
    <text evidence="1">Belongs to the GSP E family.</text>
</comment>
<protein>
    <submittedName>
        <fullName evidence="3">CpaF family protein</fullName>
    </submittedName>
</protein>
<proteinExistence type="inferred from homology"/>
<dbReference type="PANTHER" id="PTHR30486:SF15">
    <property type="entry name" value="TYPE II_IV SECRETION SYSTEM ATPASE"/>
    <property type="match status" value="1"/>
</dbReference>